<dbReference type="PaxDb" id="243230-DR_1842"/>
<dbReference type="HOGENOM" id="CLU_1851874_0_0_0"/>
<feature type="chain" id="PRO_5009974226" evidence="1">
    <location>
        <begin position="23"/>
        <end position="138"/>
    </location>
</feature>
<dbReference type="InParanoid" id="Q9RTC3"/>
<dbReference type="AlphaFoldDB" id="Q9RTC3"/>
<dbReference type="KEGG" id="dra:DR_1842"/>
<dbReference type="Proteomes" id="UP000002524">
    <property type="component" value="Chromosome 1"/>
</dbReference>
<gene>
    <name evidence="2" type="ordered locus">DR_1842</name>
</gene>
<proteinExistence type="predicted"/>
<organism evidence="2 3">
    <name type="scientific">Deinococcus radiodurans (strain ATCC 13939 / DSM 20539 / JCM 16871 / CCUG 27074 / LMG 4051 / NBRC 15346 / NCIMB 9279 / VKM B-1422 / R1)</name>
    <dbReference type="NCBI Taxonomy" id="243230"/>
    <lineage>
        <taxon>Bacteria</taxon>
        <taxon>Thermotogati</taxon>
        <taxon>Deinococcota</taxon>
        <taxon>Deinococci</taxon>
        <taxon>Deinococcales</taxon>
        <taxon>Deinococcaceae</taxon>
        <taxon>Deinococcus</taxon>
    </lineage>
</organism>
<dbReference type="EMBL" id="AE000513">
    <property type="protein sequence ID" value="AAF11400.1"/>
    <property type="molecule type" value="Genomic_DNA"/>
</dbReference>
<keyword evidence="1" id="KW-0732">Signal</keyword>
<evidence type="ECO:0000313" key="3">
    <source>
        <dbReference type="Proteomes" id="UP000002524"/>
    </source>
</evidence>
<keyword evidence="3" id="KW-1185">Reference proteome</keyword>
<dbReference type="PATRIC" id="fig|243230.17.peg.2055"/>
<dbReference type="PIR" id="E75347">
    <property type="entry name" value="E75347"/>
</dbReference>
<dbReference type="OrthoDB" id="70639at2"/>
<protein>
    <submittedName>
        <fullName evidence="2">Uncharacterized protein</fullName>
    </submittedName>
</protein>
<dbReference type="STRING" id="243230.DR_1842"/>
<reference evidence="2 3" key="1">
    <citation type="journal article" date="1999" name="Science">
        <title>Genome sequence of the radioresistant bacterium Deinococcus radiodurans R1.</title>
        <authorList>
            <person name="White O."/>
            <person name="Eisen J.A."/>
            <person name="Heidelberg J.F."/>
            <person name="Hickey E.K."/>
            <person name="Peterson J.D."/>
            <person name="Dodson R.J."/>
            <person name="Haft D.H."/>
            <person name="Gwinn M.L."/>
            <person name="Nelson W.C."/>
            <person name="Richardson D.L."/>
            <person name="Moffat K.S."/>
            <person name="Qin H."/>
            <person name="Jiang L."/>
            <person name="Pamphile W."/>
            <person name="Crosby M."/>
            <person name="Shen M."/>
            <person name="Vamathevan J.J."/>
            <person name="Lam P."/>
            <person name="McDonald L."/>
            <person name="Utterback T."/>
            <person name="Zalewski C."/>
            <person name="Makarova K.S."/>
            <person name="Aravind L."/>
            <person name="Daly M.J."/>
            <person name="Minton K.W."/>
            <person name="Fleischmann R.D."/>
            <person name="Ketchum K.A."/>
            <person name="Nelson K.E."/>
            <person name="Salzberg S."/>
            <person name="Smith H.O."/>
            <person name="Venter J.C."/>
            <person name="Fraser C.M."/>
        </authorList>
    </citation>
    <scope>NUCLEOTIDE SEQUENCE [LARGE SCALE GENOMIC DNA]</scope>
    <source>
        <strain evidence="3">ATCC 13939 / DSM 20539 / JCM 16871 / LMG 4051 / NBRC 15346 / NCIMB 9279 / R1 / VKM B-1422</strain>
    </source>
</reference>
<dbReference type="GeneID" id="69518083"/>
<dbReference type="EnsemblBacteria" id="AAF11400">
    <property type="protein sequence ID" value="AAF11400"/>
    <property type="gene ID" value="DR_1842"/>
</dbReference>
<accession>Q9RTC3</accession>
<name>Q9RTC3_DEIRA</name>
<sequence>MQQVWQMAAVLALMSSLGVAGATTWAGAETGSAGYGVRVGSSLVAVPRLGALGVEGSAEKGWQGKNRYALGVTLRDLNLPLTKVDAFASAGAEYRQGLNLYAEGGLRGPVLGPVGWRAYARSTLSGQLGAGVGLELRF</sequence>
<dbReference type="RefSeq" id="WP_010888477.1">
    <property type="nucleotide sequence ID" value="NC_001263.1"/>
</dbReference>
<evidence type="ECO:0000313" key="2">
    <source>
        <dbReference type="EMBL" id="AAF11400.1"/>
    </source>
</evidence>
<feature type="signal peptide" evidence="1">
    <location>
        <begin position="1"/>
        <end position="22"/>
    </location>
</feature>
<evidence type="ECO:0000256" key="1">
    <source>
        <dbReference type="SAM" id="SignalP"/>
    </source>
</evidence>